<dbReference type="Gene3D" id="2.60.40.1180">
    <property type="entry name" value="Golgi alpha-mannosidase II"/>
    <property type="match status" value="1"/>
</dbReference>
<keyword evidence="5" id="KW-1185">Reference proteome</keyword>
<organism evidence="4 5">
    <name type="scientific">Nezara viridula</name>
    <name type="common">Southern green stink bug</name>
    <name type="synonym">Cimex viridulus</name>
    <dbReference type="NCBI Taxonomy" id="85310"/>
    <lineage>
        <taxon>Eukaryota</taxon>
        <taxon>Metazoa</taxon>
        <taxon>Ecdysozoa</taxon>
        <taxon>Arthropoda</taxon>
        <taxon>Hexapoda</taxon>
        <taxon>Insecta</taxon>
        <taxon>Pterygota</taxon>
        <taxon>Neoptera</taxon>
        <taxon>Paraneoptera</taxon>
        <taxon>Hemiptera</taxon>
        <taxon>Heteroptera</taxon>
        <taxon>Panheteroptera</taxon>
        <taxon>Pentatomomorpha</taxon>
        <taxon>Pentatomoidea</taxon>
        <taxon>Pentatomidae</taxon>
        <taxon>Pentatominae</taxon>
        <taxon>Nezara</taxon>
    </lineage>
</organism>
<reference evidence="4" key="1">
    <citation type="submission" date="2022-01" db="EMBL/GenBank/DDBJ databases">
        <authorList>
            <person name="King R."/>
        </authorList>
    </citation>
    <scope>NUCLEOTIDE SEQUENCE</scope>
</reference>
<dbReference type="PANTHER" id="PTHR43053">
    <property type="entry name" value="GLYCOSIDASE FAMILY 31"/>
    <property type="match status" value="1"/>
</dbReference>
<dbReference type="Pfam" id="PF21365">
    <property type="entry name" value="Glyco_hydro_31_3rd"/>
    <property type="match status" value="1"/>
</dbReference>
<accession>A0A9P0MHB6</accession>
<evidence type="ECO:0000313" key="4">
    <source>
        <dbReference type="EMBL" id="CAH1395545.1"/>
    </source>
</evidence>
<keyword evidence="2" id="KW-0326">Glycosidase</keyword>
<dbReference type="OrthoDB" id="10070917at2759"/>
<gene>
    <name evidence="4" type="ORF">NEZAVI_LOCUS5798</name>
</gene>
<dbReference type="EMBL" id="OV725079">
    <property type="protein sequence ID" value="CAH1395545.1"/>
    <property type="molecule type" value="Genomic_DNA"/>
</dbReference>
<dbReference type="GO" id="GO:0016798">
    <property type="term" value="F:hydrolase activity, acting on glycosyl bonds"/>
    <property type="evidence" value="ECO:0007669"/>
    <property type="project" value="UniProtKB-KW"/>
</dbReference>
<dbReference type="AlphaFoldDB" id="A0A9P0MHB6"/>
<keyword evidence="1" id="KW-0378">Hydrolase</keyword>
<protein>
    <recommendedName>
        <fullName evidence="3">Glycosyl hydrolase family 31 C-terminal domain-containing protein</fullName>
    </recommendedName>
</protein>
<dbReference type="InterPro" id="IPR013780">
    <property type="entry name" value="Glyco_hydro_b"/>
</dbReference>
<proteinExistence type="predicted"/>
<evidence type="ECO:0000259" key="3">
    <source>
        <dbReference type="Pfam" id="PF21365"/>
    </source>
</evidence>
<name>A0A9P0MHB6_NEZVI</name>
<dbReference type="PANTHER" id="PTHR43053:SF4">
    <property type="entry name" value="MYOGENESIS-REGULATING GLYCOSIDASE"/>
    <property type="match status" value="1"/>
</dbReference>
<dbReference type="Proteomes" id="UP001152798">
    <property type="component" value="Chromosome 3"/>
</dbReference>
<dbReference type="SUPFAM" id="SSF51011">
    <property type="entry name" value="Glycosyl hydrolase domain"/>
    <property type="match status" value="1"/>
</dbReference>
<sequence length="100" mass="11136">MTDLDRKAVVAGSSATITGMEPKTVGVGWVLIRNQLREFLLGEDLLVAPVLEQGATSRDIYLPRGEWRDENTGKVYTGPTTLKKYPAPLEVLPYFERIKS</sequence>
<dbReference type="InterPro" id="IPR050985">
    <property type="entry name" value="Alpha-glycosidase_related"/>
</dbReference>
<dbReference type="InterPro" id="IPR048395">
    <property type="entry name" value="Glyco_hydro_31_C"/>
</dbReference>
<evidence type="ECO:0000256" key="2">
    <source>
        <dbReference type="ARBA" id="ARBA00023295"/>
    </source>
</evidence>
<feature type="domain" description="Glycosyl hydrolase family 31 C-terminal" evidence="3">
    <location>
        <begin position="37"/>
        <end position="97"/>
    </location>
</feature>
<evidence type="ECO:0000313" key="5">
    <source>
        <dbReference type="Proteomes" id="UP001152798"/>
    </source>
</evidence>
<evidence type="ECO:0000256" key="1">
    <source>
        <dbReference type="ARBA" id="ARBA00022801"/>
    </source>
</evidence>